<name>A0ABN6SG82_9BIFI</name>
<dbReference type="Proteomes" id="UP001321766">
    <property type="component" value="Chromosome"/>
</dbReference>
<keyword evidence="4" id="KW-1185">Reference proteome</keyword>
<evidence type="ECO:0000256" key="2">
    <source>
        <dbReference type="SAM" id="Phobius"/>
    </source>
</evidence>
<proteinExistence type="predicted"/>
<evidence type="ECO:0000256" key="1">
    <source>
        <dbReference type="SAM" id="MobiDB-lite"/>
    </source>
</evidence>
<keyword evidence="2" id="KW-1133">Transmembrane helix</keyword>
<dbReference type="EMBL" id="AP026798">
    <property type="protein sequence ID" value="BDR53555.1"/>
    <property type="molecule type" value="Genomic_DNA"/>
</dbReference>
<accession>A0ABN6SG82</accession>
<reference evidence="3 4" key="1">
    <citation type="journal article" date="2023" name="Microbiol. Spectr.">
        <title>Symbiosis of Carpenter Bees with Uncharacterized Lactic Acid Bacteria Showing NAD Auxotrophy.</title>
        <authorList>
            <person name="Kawasaki S."/>
            <person name="Ozawa K."/>
            <person name="Mori T."/>
            <person name="Yamamoto A."/>
            <person name="Ito M."/>
            <person name="Ohkuma M."/>
            <person name="Sakamoto M."/>
            <person name="Matsutani M."/>
        </authorList>
    </citation>
    <scope>NUCLEOTIDE SEQUENCE [LARGE SCALE GENOMIC DNA]</scope>
    <source>
        <strain evidence="3 4">Kim37-2</strain>
    </source>
</reference>
<evidence type="ECO:0000313" key="3">
    <source>
        <dbReference type="EMBL" id="BDR53555.1"/>
    </source>
</evidence>
<sequence>MKDEQVGATDSMKDEQVGYGGGMDEEQVGSTARADRRKHWWLIIITVVVLLLLALVAALASMPSPLNTYRMEVGFSDPAKFSAAQLQAAREQVVKDLTIRGCHIDHLFYNEEVSNYSINRELTDPDGYNKYAHYPTAKPDQMMLISAHLTCNLLAGSAQPHGTSVQSDYLLCERQCTVWKSVGIDNIDDITHLQPWWTRLLTSI</sequence>
<keyword evidence="2" id="KW-0472">Membrane</keyword>
<feature type="transmembrane region" description="Helical" evidence="2">
    <location>
        <begin position="40"/>
        <end position="62"/>
    </location>
</feature>
<keyword evidence="2" id="KW-0812">Transmembrane</keyword>
<evidence type="ECO:0000313" key="4">
    <source>
        <dbReference type="Proteomes" id="UP001321766"/>
    </source>
</evidence>
<protein>
    <submittedName>
        <fullName evidence="3">Uncharacterized protein</fullName>
    </submittedName>
</protein>
<gene>
    <name evidence="3" type="ORF">KIM372_14620</name>
</gene>
<feature type="region of interest" description="Disordered" evidence="1">
    <location>
        <begin position="1"/>
        <end position="26"/>
    </location>
</feature>
<organism evidence="3 4">
    <name type="scientific">Bombiscardovia nodaiensis</name>
    <dbReference type="NCBI Taxonomy" id="2932181"/>
    <lineage>
        <taxon>Bacteria</taxon>
        <taxon>Bacillati</taxon>
        <taxon>Actinomycetota</taxon>
        <taxon>Actinomycetes</taxon>
        <taxon>Bifidobacteriales</taxon>
        <taxon>Bifidobacteriaceae</taxon>
        <taxon>Bombiscardovia</taxon>
    </lineage>
</organism>
<feature type="compositionally biased region" description="Basic and acidic residues" evidence="1">
    <location>
        <begin position="1"/>
        <end position="16"/>
    </location>
</feature>